<dbReference type="Pfam" id="PF05140">
    <property type="entry name" value="ResB"/>
    <property type="match status" value="1"/>
</dbReference>
<dbReference type="AlphaFoldDB" id="A0A8E1UQM5"/>
<evidence type="ECO:0000313" key="10">
    <source>
        <dbReference type="Proteomes" id="UP000036951"/>
    </source>
</evidence>
<sequence length="746" mass="83454">MTLSRSLLALYVSIITIMAAATITEKYMGSYYVADTIYGSWWFAAMWALLAAAGVAYIVKRRVRRTSVLLLHGSFFVILLGALLTHISASQGTVRLRLGETTDTYVVSTKDGDIRHTLPFKLRLKSFDIHYHDGTKAAADYVTRLTVTDGDKTTEALVSMNNIFSYKSVRLYQMSYDPDMRGSVLSVNRDPWGIPVTYCGYALLFIAMAWMLIDPKGPYRRLLRSDIVRKGMMTFALLVATTFMAHGATTLPKETADKFGRLYVLYNNRVCPLQTLAIDFTKKLCGSASYGGYTAEQVLMGFVMWPDEWSREPLLRLKGGALRDRLQLPRHCAINTFFNDMMGGYIIGPYLNEYYNGHDDEFHRQVADVDARIQLVMDLRRGKLLKVFPYTVNGNTTWYAPTDIMPDSAVAPADRQYMQNVFSLIYQEALAGNMASVGNIADKMLRYQHKNGGSSLPSGMQTRAERLYNAVPFATILFMLNLGMGFATLFAVLWLMTRPTRRTLRGSMLMKIAVAVMLLSFAALTLCVALRWLIRGTAPMANGYETMLLMAWIIMAASLLLCRRFAIVLTFGFIMSGFFLLVSHISQMDPQITHIMPVLQSPLLSIHVSVIMTAFALLSLTFICGITALLLRAMRGSCAEVLAAQLAALRALSQLFYYPAMAALAVGIFVGAVWANVSWGAYWSWDAKEVWAMITFMVYAAAAHGTSLPMMRRPMPWHVFMVAAFATILMTYFGVNYFLGGMHSYA</sequence>
<name>A0A8E1UQM5_9BACT</name>
<dbReference type="OrthoDB" id="9814290at2"/>
<proteinExistence type="predicted"/>
<feature type="transmembrane region" description="Helical" evidence="6">
    <location>
        <begin position="68"/>
        <end position="89"/>
    </location>
</feature>
<evidence type="ECO:0000256" key="4">
    <source>
        <dbReference type="ARBA" id="ARBA00022989"/>
    </source>
</evidence>
<dbReference type="PANTHER" id="PTHR30071">
    <property type="entry name" value="HEME EXPORTER PROTEIN C"/>
    <property type="match status" value="1"/>
</dbReference>
<keyword evidence="5 6" id="KW-0472">Membrane</keyword>
<keyword evidence="2 6" id="KW-0812">Transmembrane</keyword>
<feature type="transmembrane region" description="Helical" evidence="6">
    <location>
        <begin position="192"/>
        <end position="213"/>
    </location>
</feature>
<feature type="transmembrane region" description="Helical" evidence="6">
    <location>
        <begin position="606"/>
        <end position="634"/>
    </location>
</feature>
<dbReference type="InterPro" id="IPR045062">
    <property type="entry name" value="Cyt_c_biogenesis_CcsA/CcmC"/>
</dbReference>
<dbReference type="GO" id="GO:0017004">
    <property type="term" value="P:cytochrome complex assembly"/>
    <property type="evidence" value="ECO:0007669"/>
    <property type="project" value="UniProtKB-KW"/>
</dbReference>
<dbReference type="Proteomes" id="UP000036951">
    <property type="component" value="Unassembled WGS sequence"/>
</dbReference>
<feature type="transmembrane region" description="Helical" evidence="6">
    <location>
        <begin position="546"/>
        <end position="562"/>
    </location>
</feature>
<comment type="caution">
    <text evidence="9">The sequence shown here is derived from an EMBL/GenBank/DDBJ whole genome shotgun (WGS) entry which is preliminary data.</text>
</comment>
<comment type="subcellular location">
    <subcellularLocation>
        <location evidence="1">Membrane</location>
        <topology evidence="1">Multi-pass membrane protein</topology>
    </subcellularLocation>
</comment>
<dbReference type="InterPro" id="IPR002541">
    <property type="entry name" value="Cyt_c_assembly"/>
</dbReference>
<gene>
    <name evidence="9" type="ORF">ACU52_06650</name>
</gene>
<dbReference type="PANTHER" id="PTHR30071:SF1">
    <property type="entry name" value="CYTOCHROME B_B6 PROTEIN-RELATED"/>
    <property type="match status" value="1"/>
</dbReference>
<evidence type="ECO:0000256" key="1">
    <source>
        <dbReference type="ARBA" id="ARBA00004141"/>
    </source>
</evidence>
<evidence type="ECO:0000256" key="6">
    <source>
        <dbReference type="SAM" id="Phobius"/>
    </source>
</evidence>
<feature type="transmembrane region" description="Helical" evidence="6">
    <location>
        <begin position="37"/>
        <end position="59"/>
    </location>
</feature>
<evidence type="ECO:0000313" key="9">
    <source>
        <dbReference type="EMBL" id="KOO68676.1"/>
    </source>
</evidence>
<dbReference type="Pfam" id="PF01578">
    <property type="entry name" value="Cytochrom_C_asm"/>
    <property type="match status" value="1"/>
</dbReference>
<dbReference type="GO" id="GO:0005886">
    <property type="term" value="C:plasma membrane"/>
    <property type="evidence" value="ECO:0007669"/>
    <property type="project" value="TreeGrafter"/>
</dbReference>
<evidence type="ECO:0000256" key="2">
    <source>
        <dbReference type="ARBA" id="ARBA00022692"/>
    </source>
</evidence>
<organism evidence="9 10">
    <name type="scientific">Xylanibacter rarus</name>
    <dbReference type="NCBI Taxonomy" id="1676614"/>
    <lineage>
        <taxon>Bacteria</taxon>
        <taxon>Pseudomonadati</taxon>
        <taxon>Bacteroidota</taxon>
        <taxon>Bacteroidia</taxon>
        <taxon>Bacteroidales</taxon>
        <taxon>Prevotellaceae</taxon>
        <taxon>Xylanibacter</taxon>
    </lineage>
</organism>
<feature type="domain" description="Cytochrome c assembly protein" evidence="7">
    <location>
        <begin position="541"/>
        <end position="743"/>
    </location>
</feature>
<keyword evidence="10" id="KW-1185">Reference proteome</keyword>
<feature type="transmembrane region" description="Helical" evidence="6">
    <location>
        <begin position="690"/>
        <end position="710"/>
    </location>
</feature>
<feature type="transmembrane region" description="Helical" evidence="6">
    <location>
        <begin position="717"/>
        <end position="739"/>
    </location>
</feature>
<dbReference type="RefSeq" id="WP_053398221.1">
    <property type="nucleotide sequence ID" value="NZ_LFQU01000010.1"/>
</dbReference>
<dbReference type="GO" id="GO:0020037">
    <property type="term" value="F:heme binding"/>
    <property type="evidence" value="ECO:0007669"/>
    <property type="project" value="InterPro"/>
</dbReference>
<evidence type="ECO:0000256" key="5">
    <source>
        <dbReference type="ARBA" id="ARBA00023136"/>
    </source>
</evidence>
<accession>A0A8E1UQM5</accession>
<evidence type="ECO:0000256" key="3">
    <source>
        <dbReference type="ARBA" id="ARBA00022748"/>
    </source>
</evidence>
<feature type="transmembrane region" description="Helical" evidence="6">
    <location>
        <begin position="470"/>
        <end position="496"/>
    </location>
</feature>
<evidence type="ECO:0000259" key="8">
    <source>
        <dbReference type="Pfam" id="PF05140"/>
    </source>
</evidence>
<feature type="transmembrane region" description="Helical" evidence="6">
    <location>
        <begin position="655"/>
        <end position="675"/>
    </location>
</feature>
<dbReference type="EMBL" id="LFQU01000010">
    <property type="protein sequence ID" value="KOO68676.1"/>
    <property type="molecule type" value="Genomic_DNA"/>
</dbReference>
<feature type="transmembrane region" description="Helical" evidence="6">
    <location>
        <begin position="508"/>
        <end position="534"/>
    </location>
</feature>
<feature type="domain" description="ResB-like" evidence="8">
    <location>
        <begin position="60"/>
        <end position="179"/>
    </location>
</feature>
<feature type="transmembrane region" description="Helical" evidence="6">
    <location>
        <begin position="567"/>
        <end position="586"/>
    </location>
</feature>
<reference evidence="9 10" key="1">
    <citation type="submission" date="2015-06" db="EMBL/GenBank/DDBJ databases">
        <title>Prevotella sp. 109, sp. nov., a novel member of the family Prevotellaceae isolated from human faeces.</title>
        <authorList>
            <person name="Shkoporov A.N."/>
            <person name="Chaplin A.V."/>
            <person name="Kafarskaia L.I."/>
            <person name="Efimov B.A."/>
        </authorList>
    </citation>
    <scope>NUCLEOTIDE SEQUENCE [LARGE SCALE GENOMIC DNA]</scope>
    <source>
        <strain evidence="9 10">109</strain>
    </source>
</reference>
<keyword evidence="4 6" id="KW-1133">Transmembrane helix</keyword>
<protein>
    <submittedName>
        <fullName evidence="9">Cytochrome C biogenesis protein</fullName>
    </submittedName>
</protein>
<evidence type="ECO:0000259" key="7">
    <source>
        <dbReference type="Pfam" id="PF01578"/>
    </source>
</evidence>
<feature type="transmembrane region" description="Helical" evidence="6">
    <location>
        <begin position="234"/>
        <end position="251"/>
    </location>
</feature>
<keyword evidence="3" id="KW-0201">Cytochrome c-type biogenesis</keyword>
<dbReference type="InterPro" id="IPR007816">
    <property type="entry name" value="ResB-like_domain"/>
</dbReference>